<organism evidence="1">
    <name type="scientific">invertebrate metagenome</name>
    <dbReference type="NCBI Taxonomy" id="1711999"/>
    <lineage>
        <taxon>unclassified sequences</taxon>
        <taxon>metagenomes</taxon>
        <taxon>organismal metagenomes</taxon>
    </lineage>
</organism>
<proteinExistence type="predicted"/>
<protein>
    <submittedName>
        <fullName evidence="1">Uncharacterized protein</fullName>
    </submittedName>
</protein>
<name>A0A2H9T5T2_9ZZZZ</name>
<comment type="caution">
    <text evidence="1">The sequence shown here is derived from an EMBL/GenBank/DDBJ whole genome shotgun (WGS) entry which is preliminary data.</text>
</comment>
<sequence>MLSGAIRQGIIEDPADTCRIRPQCRCCASRQAGLHLIQIFQHPGTGPVHIGAVFKQDINVRRAKHGSTTYIHCPRHRHHGGGQRVGDLIFHQLRCLTGEVCFDNHLHVRQVGQCVHRRVSGNPYPGKQQRQRR</sequence>
<gene>
    <name evidence="1" type="ORF">CI610_02489</name>
</gene>
<dbReference type="EMBL" id="NSIT01000157">
    <property type="protein sequence ID" value="PJE78577.1"/>
    <property type="molecule type" value="Genomic_DNA"/>
</dbReference>
<reference evidence="1" key="1">
    <citation type="journal article" date="2017" name="Appl. Environ. Microbiol.">
        <title>Molecular characterization of an Endozoicomonas-like organism causing infection in king scallop Pecten maximus L.</title>
        <authorList>
            <person name="Cano I."/>
            <person name="van Aerle R."/>
            <person name="Ross S."/>
            <person name="Verner-Jeffreys D.W."/>
            <person name="Paley R.K."/>
            <person name="Rimmer G."/>
            <person name="Ryder D."/>
            <person name="Hooper P."/>
            <person name="Stone D."/>
            <person name="Feist S.W."/>
        </authorList>
    </citation>
    <scope>NUCLEOTIDE SEQUENCE</scope>
</reference>
<evidence type="ECO:0000313" key="1">
    <source>
        <dbReference type="EMBL" id="PJE78577.1"/>
    </source>
</evidence>
<dbReference type="AlphaFoldDB" id="A0A2H9T5T2"/>
<accession>A0A2H9T5T2</accession>